<dbReference type="AlphaFoldDB" id="A0A4C2EC73"/>
<reference evidence="3 4" key="1">
    <citation type="submission" date="2019-01" db="EMBL/GenBank/DDBJ databases">
        <title>Draft Genome Sequencing of Zygosaccharomyces mellis Ca-7.</title>
        <authorList>
            <person name="Shiwa Y."/>
            <person name="Kanesaki Y."/>
            <person name="Ishige T."/>
            <person name="Mura K."/>
            <person name="Hori T."/>
            <person name="Tamura T."/>
        </authorList>
    </citation>
    <scope>NUCLEOTIDE SEQUENCE [LARGE SCALE GENOMIC DNA]</scope>
    <source>
        <strain evidence="3 4">Ca-7</strain>
    </source>
</reference>
<dbReference type="Gene3D" id="3.30.1490.40">
    <property type="match status" value="1"/>
</dbReference>
<feature type="compositionally biased region" description="Acidic residues" evidence="1">
    <location>
        <begin position="48"/>
        <end position="58"/>
    </location>
</feature>
<dbReference type="PANTHER" id="PTHR13138">
    <property type="entry name" value="PROTEIN LIN1"/>
    <property type="match status" value="1"/>
</dbReference>
<feature type="compositionally biased region" description="Basic and acidic residues" evidence="1">
    <location>
        <begin position="59"/>
        <end position="72"/>
    </location>
</feature>
<dbReference type="SUPFAM" id="SSF55277">
    <property type="entry name" value="GYF domain"/>
    <property type="match status" value="1"/>
</dbReference>
<dbReference type="InterPro" id="IPR003169">
    <property type="entry name" value="GYF"/>
</dbReference>
<dbReference type="InterPro" id="IPR039905">
    <property type="entry name" value="CD2BP2/Lin1"/>
</dbReference>
<evidence type="ECO:0000259" key="2">
    <source>
        <dbReference type="PROSITE" id="PS50829"/>
    </source>
</evidence>
<organism evidence="3 4">
    <name type="scientific">Zygosaccharomyces mellis</name>
    <dbReference type="NCBI Taxonomy" id="42258"/>
    <lineage>
        <taxon>Eukaryota</taxon>
        <taxon>Fungi</taxon>
        <taxon>Dikarya</taxon>
        <taxon>Ascomycota</taxon>
        <taxon>Saccharomycotina</taxon>
        <taxon>Saccharomycetes</taxon>
        <taxon>Saccharomycetales</taxon>
        <taxon>Saccharomycetaceae</taxon>
        <taxon>Zygosaccharomyces</taxon>
    </lineage>
</organism>
<gene>
    <name evidence="3" type="ORF">ZYGM_000926</name>
</gene>
<dbReference type="PANTHER" id="PTHR13138:SF3">
    <property type="entry name" value="CD2 ANTIGEN CYTOPLASMIC TAIL-BINDING PROTEIN 2"/>
    <property type="match status" value="1"/>
</dbReference>
<evidence type="ECO:0000313" key="3">
    <source>
        <dbReference type="EMBL" id="GCF00937.1"/>
    </source>
</evidence>
<sequence length="340" mass="40346">MSMIGKRRRGSIEDGEDSNSEEQGFLKKDRYASRQRKRKFTENGYDSDSFDDNSDSESENDKIGKEEGHKEDNDDIFAFDDQKSEKKPGLEIESTKDTFDYDDPKFEFQESSQESLKDKQDVQLESFNVNEGVTQNESYKDMDDDYVQKKKRDREDEWIDETGDVKKVAESQRRDKERRERELNEKQKKQRHYMIDEALIRLQYFVNPGETVLTALGRLNKLRNRDKLSEYVINAINFVTELIDIIERKGIEDVYALKKSDLSMLIKEESLGDSTSIDDYRTKMWCFKWIKKPHAIHGEYTNYEMQYWKESYFEHSVAVKICFEPDEPANWVHVDCVNFM</sequence>
<protein>
    <recommendedName>
        <fullName evidence="2">GYF domain-containing protein</fullName>
    </recommendedName>
</protein>
<feature type="domain" description="GYF" evidence="2">
    <location>
        <begin position="282"/>
        <end position="340"/>
    </location>
</feature>
<dbReference type="InterPro" id="IPR035445">
    <property type="entry name" value="GYF-like_dom_sf"/>
</dbReference>
<dbReference type="GO" id="GO:0005682">
    <property type="term" value="C:U5 snRNP"/>
    <property type="evidence" value="ECO:0007669"/>
    <property type="project" value="InterPro"/>
</dbReference>
<dbReference type="SMART" id="SM00444">
    <property type="entry name" value="GYF"/>
    <property type="match status" value="1"/>
</dbReference>
<feature type="region of interest" description="Disordered" evidence="1">
    <location>
        <begin position="1"/>
        <end position="154"/>
    </location>
</feature>
<evidence type="ECO:0000313" key="4">
    <source>
        <dbReference type="Proteomes" id="UP000301737"/>
    </source>
</evidence>
<dbReference type="EMBL" id="BIMX01000024">
    <property type="protein sequence ID" value="GCF00937.1"/>
    <property type="molecule type" value="Genomic_DNA"/>
</dbReference>
<proteinExistence type="predicted"/>
<accession>A0A4C2EC73</accession>
<comment type="caution">
    <text evidence="3">The sequence shown here is derived from an EMBL/GenBank/DDBJ whole genome shotgun (WGS) entry which is preliminary data.</text>
</comment>
<dbReference type="Pfam" id="PF02213">
    <property type="entry name" value="GYF"/>
    <property type="match status" value="1"/>
</dbReference>
<name>A0A4C2EC73_9SACH</name>
<feature type="region of interest" description="Disordered" evidence="1">
    <location>
        <begin position="167"/>
        <end position="187"/>
    </location>
</feature>
<dbReference type="Proteomes" id="UP000301737">
    <property type="component" value="Unassembled WGS sequence"/>
</dbReference>
<keyword evidence="4" id="KW-1185">Reference proteome</keyword>
<dbReference type="PROSITE" id="PS50829">
    <property type="entry name" value="GYF"/>
    <property type="match status" value="1"/>
</dbReference>
<evidence type="ECO:0000256" key="1">
    <source>
        <dbReference type="SAM" id="MobiDB-lite"/>
    </source>
</evidence>
<dbReference type="OrthoDB" id="331341at2759"/>
<feature type="compositionally biased region" description="Polar residues" evidence="1">
    <location>
        <begin position="123"/>
        <end position="137"/>
    </location>
</feature>
<feature type="compositionally biased region" description="Basic and acidic residues" evidence="1">
    <location>
        <begin position="80"/>
        <end position="108"/>
    </location>
</feature>